<dbReference type="InterPro" id="IPR013762">
    <property type="entry name" value="Integrase-like_cat_sf"/>
</dbReference>
<gene>
    <name evidence="3" type="ORF">IEI95_013505</name>
</gene>
<comment type="caution">
    <text evidence="3">The sequence shown here is derived from an EMBL/GenBank/DDBJ whole genome shotgun (WGS) entry which is preliminary data.</text>
</comment>
<evidence type="ECO:0000313" key="4">
    <source>
        <dbReference type="Proteomes" id="UP000655037"/>
    </source>
</evidence>
<dbReference type="EMBL" id="JACXXJ020000005">
    <property type="protein sequence ID" value="MBF2715230.1"/>
    <property type="molecule type" value="Genomic_DNA"/>
</dbReference>
<reference evidence="3" key="1">
    <citation type="submission" date="2020-11" db="EMBL/GenBank/DDBJ databases">
        <title>Agrobacterium vitis strain K377 genome.</title>
        <authorList>
            <person name="Xi H."/>
        </authorList>
    </citation>
    <scope>NUCLEOTIDE SEQUENCE</scope>
    <source>
        <strain evidence="3">K377</strain>
    </source>
</reference>
<proteinExistence type="predicted"/>
<dbReference type="GO" id="GO:0003677">
    <property type="term" value="F:DNA binding"/>
    <property type="evidence" value="ECO:0007669"/>
    <property type="project" value="InterPro"/>
</dbReference>
<dbReference type="GO" id="GO:0006310">
    <property type="term" value="P:DNA recombination"/>
    <property type="evidence" value="ECO:0007669"/>
    <property type="project" value="UniProtKB-KW"/>
</dbReference>
<accession>A0AAE2REQ0</accession>
<dbReference type="SUPFAM" id="SSF56349">
    <property type="entry name" value="DNA breaking-rejoining enzymes"/>
    <property type="match status" value="1"/>
</dbReference>
<organism evidence="3 4">
    <name type="scientific">Agrobacterium vitis</name>
    <name type="common">Rhizobium vitis</name>
    <dbReference type="NCBI Taxonomy" id="373"/>
    <lineage>
        <taxon>Bacteria</taxon>
        <taxon>Pseudomonadati</taxon>
        <taxon>Pseudomonadota</taxon>
        <taxon>Alphaproteobacteria</taxon>
        <taxon>Hyphomicrobiales</taxon>
        <taxon>Rhizobiaceae</taxon>
        <taxon>Rhizobium/Agrobacterium group</taxon>
        <taxon>Agrobacterium</taxon>
    </lineage>
</organism>
<dbReference type="InterPro" id="IPR002104">
    <property type="entry name" value="Integrase_catalytic"/>
</dbReference>
<dbReference type="GO" id="GO:0015074">
    <property type="term" value="P:DNA integration"/>
    <property type="evidence" value="ECO:0007669"/>
    <property type="project" value="InterPro"/>
</dbReference>
<dbReference type="PROSITE" id="PS51898">
    <property type="entry name" value="TYR_RECOMBINASE"/>
    <property type="match status" value="1"/>
</dbReference>
<keyword evidence="1" id="KW-0233">DNA recombination</keyword>
<dbReference type="InterPro" id="IPR011010">
    <property type="entry name" value="DNA_brk_join_enz"/>
</dbReference>
<dbReference type="Pfam" id="PF00589">
    <property type="entry name" value="Phage_integrase"/>
    <property type="match status" value="1"/>
</dbReference>
<dbReference type="Pfam" id="PF20172">
    <property type="entry name" value="DUF6538"/>
    <property type="match status" value="1"/>
</dbReference>
<sequence>MARNKSASDRITQRDGIFYYVRRVPIALAHLDERGIVRLSLRTDSWVAAVNAAVDAERNLEALWAALAKGESQSAWDRYKAAISRAQLEGFVYRSAAELHDGPLVDLVKQSKAAVGRGSDKSARRALLGAETPPAVTLSDLFAAYEQVTVPGQVQKREDQKRRWKVAREQAWREFIDCVGGEVEFADLTRSHSRKYRDWLAARVVGGHITPETANKHMMLVSSITSTMATEYSLDLPSLFSKLKLQSIQRRRPSFTREHVEKVLLGAGALSGLNKTARMAVYLAVETGMGAEELCALRQEDIRLDSLVPHVRLTPRTGATLKTEFRERTIPLVGVSLLAAKQVPAGLERYFDKAASMSTAINKYLRSKGLLPTDKHSLYSLRHSFQDRLNEEKAPERMQADLMGHAFSRETYGDGHPVAQVRDVLAAMAYRFDLAAIDLC</sequence>
<feature type="domain" description="Tyr recombinase" evidence="2">
    <location>
        <begin position="250"/>
        <end position="426"/>
    </location>
</feature>
<evidence type="ECO:0000313" key="3">
    <source>
        <dbReference type="EMBL" id="MBF2715230.1"/>
    </source>
</evidence>
<evidence type="ECO:0000259" key="2">
    <source>
        <dbReference type="PROSITE" id="PS51898"/>
    </source>
</evidence>
<name>A0AAE2REQ0_AGRVI</name>
<protein>
    <submittedName>
        <fullName evidence="3">Tyrosine-type recombinase/integrase</fullName>
    </submittedName>
</protein>
<dbReference type="InterPro" id="IPR046668">
    <property type="entry name" value="DUF6538"/>
</dbReference>
<dbReference type="Proteomes" id="UP000655037">
    <property type="component" value="Unassembled WGS sequence"/>
</dbReference>
<evidence type="ECO:0000256" key="1">
    <source>
        <dbReference type="ARBA" id="ARBA00023172"/>
    </source>
</evidence>
<dbReference type="Gene3D" id="1.10.443.10">
    <property type="entry name" value="Intergrase catalytic core"/>
    <property type="match status" value="1"/>
</dbReference>
<dbReference type="AlphaFoldDB" id="A0AAE2REQ0"/>
<dbReference type="RefSeq" id="WP_194416562.1">
    <property type="nucleotide sequence ID" value="NZ_JACXXJ020000005.1"/>
</dbReference>